<dbReference type="OrthoDB" id="10251381at2759"/>
<dbReference type="EMBL" id="JADCNL010000014">
    <property type="protein sequence ID" value="KAG0452912.1"/>
    <property type="molecule type" value="Genomic_DNA"/>
</dbReference>
<dbReference type="Proteomes" id="UP000636800">
    <property type="component" value="Unassembled WGS sequence"/>
</dbReference>
<reference evidence="1 2" key="1">
    <citation type="journal article" date="2020" name="Nat. Food">
        <title>A phased Vanilla planifolia genome enables genetic improvement of flavour and production.</title>
        <authorList>
            <person name="Hasing T."/>
            <person name="Tang H."/>
            <person name="Brym M."/>
            <person name="Khazi F."/>
            <person name="Huang T."/>
            <person name="Chambers A.H."/>
        </authorList>
    </citation>
    <scope>NUCLEOTIDE SEQUENCE [LARGE SCALE GENOMIC DNA]</scope>
    <source>
        <tissue evidence="1">Leaf</tissue>
    </source>
</reference>
<name>A0A835PJU6_VANPL</name>
<accession>A0A835PJU6</accession>
<comment type="caution">
    <text evidence="1">The sequence shown here is derived from an EMBL/GenBank/DDBJ whole genome shotgun (WGS) entry which is preliminary data.</text>
</comment>
<dbReference type="AlphaFoldDB" id="A0A835PJU6"/>
<evidence type="ECO:0000313" key="2">
    <source>
        <dbReference type="Proteomes" id="UP000636800"/>
    </source>
</evidence>
<keyword evidence="2" id="KW-1185">Reference proteome</keyword>
<evidence type="ECO:0000313" key="1">
    <source>
        <dbReference type="EMBL" id="KAG0452912.1"/>
    </source>
</evidence>
<organism evidence="1 2">
    <name type="scientific">Vanilla planifolia</name>
    <name type="common">Vanilla</name>
    <dbReference type="NCBI Taxonomy" id="51239"/>
    <lineage>
        <taxon>Eukaryota</taxon>
        <taxon>Viridiplantae</taxon>
        <taxon>Streptophyta</taxon>
        <taxon>Embryophyta</taxon>
        <taxon>Tracheophyta</taxon>
        <taxon>Spermatophyta</taxon>
        <taxon>Magnoliopsida</taxon>
        <taxon>Liliopsida</taxon>
        <taxon>Asparagales</taxon>
        <taxon>Orchidaceae</taxon>
        <taxon>Vanilloideae</taxon>
        <taxon>Vanilleae</taxon>
        <taxon>Vanilla</taxon>
    </lineage>
</organism>
<protein>
    <submittedName>
        <fullName evidence="1">Uncharacterized protein</fullName>
    </submittedName>
</protein>
<sequence>MSSAFAPSVPLFEVPASSAVQAPVTAAAAISSAVITISHFPCFTKSSTLAVSTSASAALSLLLSSTTLTFECCHLSCYCDYFVLDGSSLSVQHEQATLGIPKPKLGAQDLRIQLGSNVVQQWQTYRSS</sequence>
<proteinExistence type="predicted"/>
<gene>
    <name evidence="1" type="ORF">HPP92_025576</name>
</gene>